<comment type="caution">
    <text evidence="18">The sequence shown here is derived from an EMBL/GenBank/DDBJ whole genome shotgun (WGS) entry which is preliminary data.</text>
</comment>
<dbReference type="CDD" id="cd00064">
    <property type="entry name" value="FU"/>
    <property type="match status" value="1"/>
</dbReference>
<feature type="signal peptide" evidence="15">
    <location>
        <begin position="1"/>
        <end position="18"/>
    </location>
</feature>
<protein>
    <recommendedName>
        <fullName evidence="2">receptor protein-tyrosine kinase</fullName>
        <ecNumber evidence="2">2.7.10.1</ecNumber>
    </recommendedName>
</protein>
<evidence type="ECO:0000259" key="17">
    <source>
        <dbReference type="Pfam" id="PF01030"/>
    </source>
</evidence>
<dbReference type="InterPro" id="IPR006211">
    <property type="entry name" value="Furin-like_Cys-rich_dom"/>
</dbReference>
<keyword evidence="10" id="KW-0472">Membrane</keyword>
<dbReference type="OrthoDB" id="6219513at2759"/>
<evidence type="ECO:0000256" key="10">
    <source>
        <dbReference type="ARBA" id="ARBA00023136"/>
    </source>
</evidence>
<evidence type="ECO:0000256" key="13">
    <source>
        <dbReference type="ARBA" id="ARBA00023180"/>
    </source>
</evidence>
<proteinExistence type="predicted"/>
<reference evidence="18" key="1">
    <citation type="submission" date="2020-07" db="EMBL/GenBank/DDBJ databases">
        <title>Clarias magur genome sequencing, assembly and annotation.</title>
        <authorList>
            <person name="Kushwaha B."/>
            <person name="Kumar R."/>
            <person name="Das P."/>
            <person name="Joshi C.G."/>
            <person name="Kumar D."/>
            <person name="Nagpure N.S."/>
            <person name="Pandey M."/>
            <person name="Agarwal S."/>
            <person name="Srivastava S."/>
            <person name="Singh M."/>
            <person name="Sahoo L."/>
            <person name="Jayasankar P."/>
            <person name="Meher P.K."/>
            <person name="Koringa P.G."/>
            <person name="Iquebal M.A."/>
            <person name="Das S.P."/>
            <person name="Bit A."/>
            <person name="Patnaik S."/>
            <person name="Patel N."/>
            <person name="Shah T.M."/>
            <person name="Hinsu A."/>
            <person name="Jena J.K."/>
        </authorList>
    </citation>
    <scope>NUCLEOTIDE SEQUENCE</scope>
    <source>
        <strain evidence="18">CIFAMagur01</strain>
        <tissue evidence="18">Testis</tissue>
    </source>
</reference>
<evidence type="ECO:0000256" key="9">
    <source>
        <dbReference type="ARBA" id="ARBA00022989"/>
    </source>
</evidence>
<name>A0A8J4UQE2_CLAMG</name>
<keyword evidence="19" id="KW-1185">Reference proteome</keyword>
<dbReference type="SMART" id="SM00261">
    <property type="entry name" value="FU"/>
    <property type="match status" value="1"/>
</dbReference>
<accession>A0A8J4UQE2</accession>
<dbReference type="GO" id="GO:0005524">
    <property type="term" value="F:ATP binding"/>
    <property type="evidence" value="ECO:0007669"/>
    <property type="project" value="UniProtKB-KW"/>
</dbReference>
<comment type="catalytic activity">
    <reaction evidence="14">
        <text>L-tyrosyl-[protein] + ATP = O-phospho-L-tyrosyl-[protein] + ADP + H(+)</text>
        <dbReference type="Rhea" id="RHEA:10596"/>
        <dbReference type="Rhea" id="RHEA-COMP:10136"/>
        <dbReference type="Rhea" id="RHEA-COMP:20101"/>
        <dbReference type="ChEBI" id="CHEBI:15378"/>
        <dbReference type="ChEBI" id="CHEBI:30616"/>
        <dbReference type="ChEBI" id="CHEBI:46858"/>
        <dbReference type="ChEBI" id="CHEBI:61978"/>
        <dbReference type="ChEBI" id="CHEBI:456216"/>
        <dbReference type="EC" id="2.7.10.1"/>
    </reaction>
</comment>
<dbReference type="AlphaFoldDB" id="A0A8J4UQE2"/>
<evidence type="ECO:0000256" key="2">
    <source>
        <dbReference type="ARBA" id="ARBA00011902"/>
    </source>
</evidence>
<feature type="non-terminal residue" evidence="18">
    <location>
        <position position="1"/>
    </location>
</feature>
<evidence type="ECO:0000313" key="18">
    <source>
        <dbReference type="EMBL" id="KAF5902062.1"/>
    </source>
</evidence>
<dbReference type="GO" id="GO:0016020">
    <property type="term" value="C:membrane"/>
    <property type="evidence" value="ECO:0007669"/>
    <property type="project" value="UniProtKB-SubCell"/>
</dbReference>
<evidence type="ECO:0000259" key="16">
    <source>
        <dbReference type="Pfam" id="PF00757"/>
    </source>
</evidence>
<evidence type="ECO:0000256" key="7">
    <source>
        <dbReference type="ARBA" id="ARBA00022777"/>
    </source>
</evidence>
<organism evidence="18 19">
    <name type="scientific">Clarias magur</name>
    <name type="common">Asian catfish</name>
    <name type="synonym">Macropteronotus magur</name>
    <dbReference type="NCBI Taxonomy" id="1594786"/>
    <lineage>
        <taxon>Eukaryota</taxon>
        <taxon>Metazoa</taxon>
        <taxon>Chordata</taxon>
        <taxon>Craniata</taxon>
        <taxon>Vertebrata</taxon>
        <taxon>Euteleostomi</taxon>
        <taxon>Actinopterygii</taxon>
        <taxon>Neopterygii</taxon>
        <taxon>Teleostei</taxon>
        <taxon>Ostariophysi</taxon>
        <taxon>Siluriformes</taxon>
        <taxon>Clariidae</taxon>
        <taxon>Clarias</taxon>
    </lineage>
</organism>
<gene>
    <name evidence="18" type="primary">erbb3</name>
    <name evidence="18" type="ORF">DAT39_008191</name>
</gene>
<feature type="domain" description="Furin-like cysteine-rich" evidence="16">
    <location>
        <begin position="136"/>
        <end position="234"/>
    </location>
</feature>
<dbReference type="Proteomes" id="UP000727407">
    <property type="component" value="Unassembled WGS sequence"/>
</dbReference>
<keyword evidence="15" id="KW-0732">Signal</keyword>
<keyword evidence="4" id="KW-0808">Transferase</keyword>
<evidence type="ECO:0000256" key="15">
    <source>
        <dbReference type="SAM" id="SignalP"/>
    </source>
</evidence>
<keyword evidence="7 18" id="KW-0418">Kinase</keyword>
<feature type="chain" id="PRO_5035285907" description="receptor protein-tyrosine kinase" evidence="15">
    <location>
        <begin position="19"/>
        <end position="286"/>
    </location>
</feature>
<dbReference type="SUPFAM" id="SSF52058">
    <property type="entry name" value="L domain-like"/>
    <property type="match status" value="2"/>
</dbReference>
<dbReference type="Gene3D" id="3.80.20.20">
    <property type="entry name" value="Receptor L-domain"/>
    <property type="match status" value="2"/>
</dbReference>
<feature type="domain" description="Receptor L-domain" evidence="17">
    <location>
        <begin position="50"/>
        <end position="135"/>
    </location>
</feature>
<evidence type="ECO:0000256" key="5">
    <source>
        <dbReference type="ARBA" id="ARBA00022692"/>
    </source>
</evidence>
<evidence type="ECO:0000256" key="3">
    <source>
        <dbReference type="ARBA" id="ARBA00022553"/>
    </source>
</evidence>
<evidence type="ECO:0000256" key="8">
    <source>
        <dbReference type="ARBA" id="ARBA00022840"/>
    </source>
</evidence>
<evidence type="ECO:0000256" key="1">
    <source>
        <dbReference type="ARBA" id="ARBA00004479"/>
    </source>
</evidence>
<evidence type="ECO:0000256" key="6">
    <source>
        <dbReference type="ARBA" id="ARBA00022741"/>
    </source>
</evidence>
<dbReference type="Pfam" id="PF01030">
    <property type="entry name" value="Recep_L_domain"/>
    <property type="match status" value="1"/>
</dbReference>
<keyword evidence="5" id="KW-0812">Transmembrane</keyword>
<dbReference type="InterPro" id="IPR036941">
    <property type="entry name" value="Rcpt_L-dom_sf"/>
</dbReference>
<evidence type="ECO:0000256" key="11">
    <source>
        <dbReference type="ARBA" id="ARBA00023137"/>
    </source>
</evidence>
<comment type="subcellular location">
    <subcellularLocation>
        <location evidence="1">Membrane</location>
        <topology evidence="1">Single-pass type I membrane protein</topology>
    </subcellularLocation>
</comment>
<dbReference type="InterPro" id="IPR006212">
    <property type="entry name" value="Furin_repeat"/>
</dbReference>
<dbReference type="SUPFAM" id="SSF57184">
    <property type="entry name" value="Growth factor receptor domain"/>
    <property type="match status" value="1"/>
</dbReference>
<keyword evidence="8" id="KW-0067">ATP-binding</keyword>
<keyword evidence="3" id="KW-0597">Phosphoprotein</keyword>
<dbReference type="EC" id="2.7.10.1" evidence="2"/>
<dbReference type="InterPro" id="IPR009030">
    <property type="entry name" value="Growth_fac_rcpt_cys_sf"/>
</dbReference>
<dbReference type="Pfam" id="PF00757">
    <property type="entry name" value="Furin-like"/>
    <property type="match status" value="1"/>
</dbReference>
<keyword evidence="11" id="KW-0829">Tyrosine-protein kinase</keyword>
<evidence type="ECO:0000256" key="12">
    <source>
        <dbReference type="ARBA" id="ARBA00023170"/>
    </source>
</evidence>
<keyword evidence="12 18" id="KW-0675">Receptor</keyword>
<keyword evidence="6" id="KW-0547">Nucleotide-binding</keyword>
<dbReference type="InterPro" id="IPR000494">
    <property type="entry name" value="Rcpt_L-dom"/>
</dbReference>
<evidence type="ECO:0000313" key="19">
    <source>
        <dbReference type="Proteomes" id="UP000727407"/>
    </source>
</evidence>
<keyword evidence="9" id="KW-1133">Transmembrane helix</keyword>
<dbReference type="GO" id="GO:0004714">
    <property type="term" value="F:transmembrane receptor protein tyrosine kinase activity"/>
    <property type="evidence" value="ECO:0007669"/>
    <property type="project" value="UniProtKB-EC"/>
</dbReference>
<dbReference type="EMBL" id="QNUK01000098">
    <property type="protein sequence ID" value="KAF5902062.1"/>
    <property type="molecule type" value="Genomic_DNA"/>
</dbReference>
<evidence type="ECO:0000256" key="4">
    <source>
        <dbReference type="ARBA" id="ARBA00022679"/>
    </source>
</evidence>
<evidence type="ECO:0000256" key="14">
    <source>
        <dbReference type="ARBA" id="ARBA00051243"/>
    </source>
</evidence>
<sequence length="286" mass="31799">MRLQVLALLLLYLQGASAQTEEVCTGTKNGLSYTGSSVQHYNMMKAHYNGCEIITGNLEITLMVQDIDFSFLGSVREVTGYVLIATSQFRRLPLEQLRVIRGTTLYDKEWALSVFLNFEGQYGLESLGLTHLTVTKTVCAPQCHGRCFGPSPHQCCYTECAGGCNGTKDTECIACEHVKHLDACVSQCPRSLIYNKHAFRMEPNPDAMYQYGSRCLQKCPMCEGTDSSKSERQTVDSKNIDSFINCTKIQGSLHFLVTGIDGDVFNDIAPLDPQKLKVFSTVREIT</sequence>
<keyword evidence="13" id="KW-0325">Glycoprotein</keyword>